<keyword evidence="9" id="KW-1185">Reference proteome</keyword>
<keyword evidence="5 7" id="KW-0472">Membrane</keyword>
<evidence type="ECO:0000313" key="9">
    <source>
        <dbReference type="Proteomes" id="UP000005010"/>
    </source>
</evidence>
<name>I0EMV3_HELC0</name>
<dbReference type="NCBIfam" id="NF006270">
    <property type="entry name" value="PRK08419.1"/>
    <property type="match status" value="1"/>
</dbReference>
<keyword evidence="2" id="KW-1003">Cell membrane</keyword>
<feature type="transmembrane region" description="Helical" evidence="7">
    <location>
        <begin position="24"/>
        <end position="44"/>
    </location>
</feature>
<keyword evidence="6 8" id="KW-0012">Acyltransferase</keyword>
<dbReference type="PANTHER" id="PTHR30606:SF9">
    <property type="entry name" value="LIPID A BIOSYNTHESIS LAUROYLTRANSFERASE"/>
    <property type="match status" value="1"/>
</dbReference>
<accession>I0EMV3</accession>
<protein>
    <submittedName>
        <fullName evidence="8">Lipid A biosynthesis lauroyl acyltransferase</fullName>
    </submittedName>
</protein>
<evidence type="ECO:0000256" key="2">
    <source>
        <dbReference type="ARBA" id="ARBA00022475"/>
    </source>
</evidence>
<evidence type="ECO:0000256" key="5">
    <source>
        <dbReference type="ARBA" id="ARBA00023136"/>
    </source>
</evidence>
<dbReference type="GO" id="GO:0005886">
    <property type="term" value="C:plasma membrane"/>
    <property type="evidence" value="ECO:0007669"/>
    <property type="project" value="UniProtKB-SubCell"/>
</dbReference>
<evidence type="ECO:0000256" key="6">
    <source>
        <dbReference type="ARBA" id="ARBA00023315"/>
    </source>
</evidence>
<comment type="subcellular location">
    <subcellularLocation>
        <location evidence="1">Cell inner membrane</location>
    </subcellularLocation>
</comment>
<keyword evidence="7" id="KW-1133">Transmembrane helix</keyword>
<organism evidence="8 9">
    <name type="scientific">Helicobacter cetorum (strain ATCC BAA-429 / MIT 00-7128)</name>
    <dbReference type="NCBI Taxonomy" id="182217"/>
    <lineage>
        <taxon>Bacteria</taxon>
        <taxon>Pseudomonadati</taxon>
        <taxon>Campylobacterota</taxon>
        <taxon>Epsilonproteobacteria</taxon>
        <taxon>Campylobacterales</taxon>
        <taxon>Helicobacteraceae</taxon>
        <taxon>Helicobacter</taxon>
    </lineage>
</organism>
<dbReference type="AlphaFoldDB" id="I0EMV3"/>
<dbReference type="HOGENOM" id="CLU_049421_4_0_7"/>
<dbReference type="KEGG" id="hce:HCW_05025"/>
<keyword evidence="7" id="KW-0812">Transmembrane</keyword>
<dbReference type="STRING" id="182217.HCW_05025"/>
<dbReference type="CDD" id="cd07984">
    <property type="entry name" value="LPLAT_LABLAT-like"/>
    <property type="match status" value="1"/>
</dbReference>
<evidence type="ECO:0000256" key="7">
    <source>
        <dbReference type="SAM" id="Phobius"/>
    </source>
</evidence>
<dbReference type="PATRIC" id="fig|182217.3.peg.1068"/>
<dbReference type="InterPro" id="IPR004960">
    <property type="entry name" value="LipA_acyltrans"/>
</dbReference>
<sequence length="330" mass="38624">MTYKERLIYEKILNKEDRGLKTELRILSIFVVEFLVNSLGFILAKMPHSWFLACVKGLAKLMRTFDKRRYHDAKANLDFVFKDTKSEAEKEAIIKKGYENFAFIILETIRVIFIPKHVYDSRFTLINEENVWKSLHKEGQAITLCMHFGYWEAVGTTLAQYYEGYGRGCLGRLTKFAPINHMIMSRREAFGVQFVNKVGAMKELIKMYNKGNGLVGILVDQNISHKEGVVIKFFNEDATHTTIASILSRRYNIDIQPVFIDFNDDYSHYTATYYPSIRSSITDNAERDILECTQAQASLCEEVIRKHPESYFWFHRRFKNTHPEIYRAKK</sequence>
<evidence type="ECO:0000256" key="1">
    <source>
        <dbReference type="ARBA" id="ARBA00004533"/>
    </source>
</evidence>
<reference evidence="9" key="1">
    <citation type="submission" date="2012-04" db="EMBL/GenBank/DDBJ databases">
        <title>Complete genome sequence of Helicobacter cetorum strain MIT 00-7128.</title>
        <authorList>
            <person name="Kersulyte D."/>
            <person name="Berg D.E."/>
        </authorList>
    </citation>
    <scope>NUCLEOTIDE SEQUENCE [LARGE SCALE GENOMIC DNA]</scope>
    <source>
        <strain evidence="9">MIT 00-7128</strain>
    </source>
</reference>
<evidence type="ECO:0000256" key="4">
    <source>
        <dbReference type="ARBA" id="ARBA00022679"/>
    </source>
</evidence>
<evidence type="ECO:0000256" key="3">
    <source>
        <dbReference type="ARBA" id="ARBA00022519"/>
    </source>
</evidence>
<keyword evidence="4 8" id="KW-0808">Transferase</keyword>
<proteinExistence type="predicted"/>
<dbReference type="Pfam" id="PF03279">
    <property type="entry name" value="Lip_A_acyltrans"/>
    <property type="match status" value="1"/>
</dbReference>
<dbReference type="PANTHER" id="PTHR30606">
    <property type="entry name" value="LIPID A BIOSYNTHESIS LAUROYL ACYLTRANSFERASE"/>
    <property type="match status" value="1"/>
</dbReference>
<dbReference type="RefSeq" id="WP_014661142.1">
    <property type="nucleotide sequence ID" value="NC_017737.1"/>
</dbReference>
<dbReference type="Proteomes" id="UP000005010">
    <property type="component" value="Chromosome"/>
</dbReference>
<evidence type="ECO:0000313" key="8">
    <source>
        <dbReference type="EMBL" id="AFI04272.1"/>
    </source>
</evidence>
<dbReference type="GO" id="GO:0009247">
    <property type="term" value="P:glycolipid biosynthetic process"/>
    <property type="evidence" value="ECO:0007669"/>
    <property type="project" value="UniProtKB-ARBA"/>
</dbReference>
<dbReference type="EMBL" id="CP003479">
    <property type="protein sequence ID" value="AFI04272.1"/>
    <property type="molecule type" value="Genomic_DNA"/>
</dbReference>
<dbReference type="eggNOG" id="COG1560">
    <property type="taxonomic scope" value="Bacteria"/>
</dbReference>
<gene>
    <name evidence="8" type="ordered locus">HCW_05025</name>
</gene>
<dbReference type="GO" id="GO:0016746">
    <property type="term" value="F:acyltransferase activity"/>
    <property type="evidence" value="ECO:0007669"/>
    <property type="project" value="UniProtKB-KW"/>
</dbReference>
<keyword evidence="3" id="KW-0997">Cell inner membrane</keyword>